<feature type="compositionally biased region" description="Basic and acidic residues" evidence="1">
    <location>
        <begin position="12"/>
        <end position="25"/>
    </location>
</feature>
<keyword evidence="3" id="KW-1185">Reference proteome</keyword>
<accession>A0ABY7EV43</accession>
<feature type="compositionally biased region" description="Basic and acidic residues" evidence="1">
    <location>
        <begin position="100"/>
        <end position="124"/>
    </location>
</feature>
<feature type="region of interest" description="Disordered" evidence="1">
    <location>
        <begin position="1"/>
        <end position="167"/>
    </location>
</feature>
<feature type="compositionally biased region" description="Basic residues" evidence="1">
    <location>
        <begin position="68"/>
        <end position="79"/>
    </location>
</feature>
<feature type="compositionally biased region" description="Basic and acidic residues" evidence="1">
    <location>
        <begin position="80"/>
        <end position="90"/>
    </location>
</feature>
<feature type="compositionally biased region" description="Polar residues" evidence="1">
    <location>
        <begin position="26"/>
        <end position="43"/>
    </location>
</feature>
<dbReference type="Proteomes" id="UP001164746">
    <property type="component" value="Chromosome 9"/>
</dbReference>
<proteinExistence type="predicted"/>
<name>A0ABY7EV43_MYAAR</name>
<feature type="compositionally biased region" description="Basic and acidic residues" evidence="1">
    <location>
        <begin position="47"/>
        <end position="67"/>
    </location>
</feature>
<evidence type="ECO:0000313" key="3">
    <source>
        <dbReference type="Proteomes" id="UP001164746"/>
    </source>
</evidence>
<feature type="non-terminal residue" evidence="2">
    <location>
        <position position="748"/>
    </location>
</feature>
<dbReference type="PANTHER" id="PTHR46601:SF1">
    <property type="entry name" value="ADF-H DOMAIN-CONTAINING PROTEIN"/>
    <property type="match status" value="1"/>
</dbReference>
<sequence length="748" mass="87213">DPTTLDMQDPTILDRQDPTTLDRQDPTTLYRQNLKANNRNRYNQYLEKQKERSKDYRQHIKNDPEKMRKMREKAKLRQQKFRERQKEAAKTQEPTTSSVVKEKSKPRTRAESESLIKQWRESKQKYRQNMSSHKKVRRKDRERKQEKSQRKYSQTSPQSESGFRSKKTLYNVTTKARKVLPQSPDKFACVMKNLVQNSTPRKRQSTEDLMEISPKVRKIDKTKELSEKVTYTCLQNQQVASSPKQGDAIEIGVQQKERSNTTRVTGKLGVKYPKWYRVSPQTECLARNFYFRPDISTPLPQKRYANKHGPGYLMQVTLAVAFAMFKQVYKECKIGFTKFTTLRPKNVRLLTTKHWNFCVCTVCQNISYKLKAVTKVSNIKDFNELLDIVMCPRNDAQRFHSYNCIFKKCSKCGDTKKRLLAYFGNEEIQKNETLLTWNHWERVVEDGKARKFLKTKSSTVPTMMEELLTDVMKPVQGTTFAEHLFTGQWQQRQFHEMKTNLPTDCVVLVMDFGKNRSIRFQDEPKSVYYTIQQVTIHPVVVFYHSPDVPQLTVRESLVFLSDDHSHNHHAVNHFLEQTLDYLKEAEIPFKKVVVFSDGCAAQYKGKGSFAYLSLKDVHIEWNFFGSDHGKSECDGEVECINRAVDIALLGRKVIISNAEDMFTWCSESNLCLEEPGSKRRFFLVKKGDIKRENKHTDVQTLQGSRKLHHVSNVPGSPYKLLVKKLTCYCSLCRNNQTGECVNAEYTGT</sequence>
<protein>
    <submittedName>
        <fullName evidence="2">Uncharacterized protein</fullName>
    </submittedName>
</protein>
<reference evidence="2" key="1">
    <citation type="submission" date="2022-11" db="EMBL/GenBank/DDBJ databases">
        <title>Centuries of genome instability and evolution in soft-shell clam transmissible cancer (bioRxiv).</title>
        <authorList>
            <person name="Hart S.F.M."/>
            <person name="Yonemitsu M.A."/>
            <person name="Giersch R.M."/>
            <person name="Beal B.F."/>
            <person name="Arriagada G."/>
            <person name="Davis B.W."/>
            <person name="Ostrander E.A."/>
            <person name="Goff S.P."/>
            <person name="Metzger M.J."/>
        </authorList>
    </citation>
    <scope>NUCLEOTIDE SEQUENCE</scope>
    <source>
        <strain evidence="2">MELC-2E11</strain>
        <tissue evidence="2">Siphon/mantle</tissue>
    </source>
</reference>
<feature type="compositionally biased region" description="Polar residues" evidence="1">
    <location>
        <begin position="151"/>
        <end position="167"/>
    </location>
</feature>
<organism evidence="2 3">
    <name type="scientific">Mya arenaria</name>
    <name type="common">Soft-shell clam</name>
    <dbReference type="NCBI Taxonomy" id="6604"/>
    <lineage>
        <taxon>Eukaryota</taxon>
        <taxon>Metazoa</taxon>
        <taxon>Spiralia</taxon>
        <taxon>Lophotrochozoa</taxon>
        <taxon>Mollusca</taxon>
        <taxon>Bivalvia</taxon>
        <taxon>Autobranchia</taxon>
        <taxon>Heteroconchia</taxon>
        <taxon>Euheterodonta</taxon>
        <taxon>Imparidentia</taxon>
        <taxon>Neoheterodontei</taxon>
        <taxon>Myida</taxon>
        <taxon>Myoidea</taxon>
        <taxon>Myidae</taxon>
        <taxon>Mya</taxon>
    </lineage>
</organism>
<dbReference type="EMBL" id="CP111020">
    <property type="protein sequence ID" value="WAR13820.1"/>
    <property type="molecule type" value="Genomic_DNA"/>
</dbReference>
<feature type="compositionally biased region" description="Basic residues" evidence="1">
    <location>
        <begin position="132"/>
        <end position="141"/>
    </location>
</feature>
<evidence type="ECO:0000256" key="1">
    <source>
        <dbReference type="SAM" id="MobiDB-lite"/>
    </source>
</evidence>
<evidence type="ECO:0000313" key="2">
    <source>
        <dbReference type="EMBL" id="WAR13820.1"/>
    </source>
</evidence>
<gene>
    <name evidence="2" type="ORF">MAR_003925</name>
</gene>
<dbReference type="PANTHER" id="PTHR46601">
    <property type="entry name" value="ULP_PROTEASE DOMAIN-CONTAINING PROTEIN"/>
    <property type="match status" value="1"/>
</dbReference>